<dbReference type="Proteomes" id="UP000184444">
    <property type="component" value="Unassembled WGS sequence"/>
</dbReference>
<reference evidence="2" key="1">
    <citation type="submission" date="2016-11" db="EMBL/GenBank/DDBJ databases">
        <authorList>
            <person name="Varghese N."/>
            <person name="Submissions S."/>
        </authorList>
    </citation>
    <scope>NUCLEOTIDE SEQUENCE [LARGE SCALE GENOMIC DNA]</scope>
    <source>
        <strain evidence="2">DSM 6637</strain>
    </source>
</reference>
<dbReference type="OrthoDB" id="7854655at2"/>
<evidence type="ECO:0000313" key="1">
    <source>
        <dbReference type="EMBL" id="SHL96418.1"/>
    </source>
</evidence>
<name>A0A1M7EY64_9RHOB</name>
<proteinExistence type="predicted"/>
<dbReference type="RefSeq" id="WP_073063206.1">
    <property type="nucleotide sequence ID" value="NZ_FRCK01000002.1"/>
</dbReference>
<dbReference type="STRING" id="53463.SAMN05444389_102389"/>
<accession>A0A1M7EY64</accession>
<dbReference type="EMBL" id="FRCK01000002">
    <property type="protein sequence ID" value="SHL96418.1"/>
    <property type="molecule type" value="Genomic_DNA"/>
</dbReference>
<dbReference type="Pfam" id="PF11876">
    <property type="entry name" value="TsiV"/>
    <property type="match status" value="1"/>
</dbReference>
<keyword evidence="2" id="KW-1185">Reference proteome</keyword>
<evidence type="ECO:0000313" key="2">
    <source>
        <dbReference type="Proteomes" id="UP000184444"/>
    </source>
</evidence>
<dbReference type="InterPro" id="IPR021815">
    <property type="entry name" value="TsiV"/>
</dbReference>
<organism evidence="1 2">
    <name type="scientific">Paracoccus solventivorans</name>
    <dbReference type="NCBI Taxonomy" id="53463"/>
    <lineage>
        <taxon>Bacteria</taxon>
        <taxon>Pseudomonadati</taxon>
        <taxon>Pseudomonadota</taxon>
        <taxon>Alphaproteobacteria</taxon>
        <taxon>Rhodobacterales</taxon>
        <taxon>Paracoccaceae</taxon>
        <taxon>Paracoccus</taxon>
    </lineage>
</organism>
<gene>
    <name evidence="1" type="ORF">SAMN05444389_102389</name>
</gene>
<sequence length="337" mass="37377">MDRRMDYETLDDALIPHRHSGKPIMRIGVRAQFYFPNGPEPRVRTSAVDALAAYARLAGPHVTRILPNDSKRLSALAKADFPERQRRQATEAEAVKAFGITICEDREIPLWHGVAQLVGDYAPDWLSYFHAVLPASFMKEDPDRYVAAVVEWASIVKPDYGSAGFALIAEPGMELQWPDESWPILSRFCGLDFPGAFNLSRKPGRIQAVNWLTVLGDAALTAIGGRERLEARLARAWVDIAPAAPGFALHDFDGGVVIRAGGYPQMGDLQEEGVPETYHAVSAALRPIVFTGYRDRPGDLIKLPARLDRHSETLNWIFRFDRDGRPEPAAEPAPEAT</sequence>
<dbReference type="AlphaFoldDB" id="A0A1M7EY64"/>
<evidence type="ECO:0008006" key="3">
    <source>
        <dbReference type="Google" id="ProtNLM"/>
    </source>
</evidence>
<protein>
    <recommendedName>
        <fullName evidence="3">DUF3396 domain-containing protein</fullName>
    </recommendedName>
</protein>